<feature type="region of interest" description="C-terminal hotdog fold" evidence="6">
    <location>
        <begin position="763"/>
        <end position="909"/>
    </location>
</feature>
<dbReference type="GO" id="GO:0004315">
    <property type="term" value="F:3-oxoacyl-[acyl-carrier-protein] synthase activity"/>
    <property type="evidence" value="ECO:0007669"/>
    <property type="project" value="InterPro"/>
</dbReference>
<dbReference type="InterPro" id="IPR018201">
    <property type="entry name" value="Ketoacyl_synth_AS"/>
</dbReference>
<dbReference type="InterPro" id="IPR014031">
    <property type="entry name" value="Ketoacyl_synth_C"/>
</dbReference>
<dbReference type="GO" id="GO:0006633">
    <property type="term" value="P:fatty acid biosynthetic process"/>
    <property type="evidence" value="ECO:0007669"/>
    <property type="project" value="UniProtKB-UniPathway"/>
</dbReference>
<dbReference type="PROSITE" id="PS52019">
    <property type="entry name" value="PKS_MFAS_DH"/>
    <property type="match status" value="1"/>
</dbReference>
<name>A0A5E4PKV8_9COXI</name>
<dbReference type="PANTHER" id="PTHR43775:SF37">
    <property type="entry name" value="SI:DKEY-61P9.11"/>
    <property type="match status" value="1"/>
</dbReference>
<comment type="pathway">
    <text evidence="1">Lipid metabolism; fatty acid biosynthesis.</text>
</comment>
<dbReference type="InterPro" id="IPR014030">
    <property type="entry name" value="Ketoacyl_synth_N"/>
</dbReference>
<dbReference type="SMART" id="SM00823">
    <property type="entry name" value="PKS_PP"/>
    <property type="match status" value="1"/>
</dbReference>
<dbReference type="InterPro" id="IPR020806">
    <property type="entry name" value="PKS_PP-bd"/>
</dbReference>
<dbReference type="InterPro" id="IPR009081">
    <property type="entry name" value="PP-bd_ACP"/>
</dbReference>
<dbReference type="FunFam" id="3.40.47.10:FF:000019">
    <property type="entry name" value="Polyketide synthase type I"/>
    <property type="match status" value="1"/>
</dbReference>
<dbReference type="GO" id="GO:0004312">
    <property type="term" value="F:fatty acid synthase activity"/>
    <property type="evidence" value="ECO:0007669"/>
    <property type="project" value="TreeGrafter"/>
</dbReference>
<evidence type="ECO:0000256" key="6">
    <source>
        <dbReference type="PROSITE-ProRule" id="PRU01363"/>
    </source>
</evidence>
<organism evidence="10 11">
    <name type="scientific">Aquicella siphonis</name>
    <dbReference type="NCBI Taxonomy" id="254247"/>
    <lineage>
        <taxon>Bacteria</taxon>
        <taxon>Pseudomonadati</taxon>
        <taxon>Pseudomonadota</taxon>
        <taxon>Gammaproteobacteria</taxon>
        <taxon>Legionellales</taxon>
        <taxon>Coxiellaceae</taxon>
        <taxon>Aquicella</taxon>
    </lineage>
</organism>
<dbReference type="InterPro" id="IPR049551">
    <property type="entry name" value="PKS_DH_C"/>
</dbReference>
<dbReference type="Pfam" id="PF22621">
    <property type="entry name" value="CurL-like_PKS_C"/>
    <property type="match status" value="1"/>
</dbReference>
<dbReference type="InterPro" id="IPR020841">
    <property type="entry name" value="PKS_Beta-ketoAc_synthase_dom"/>
</dbReference>
<gene>
    <name evidence="10" type="primary">ppsA_1</name>
    <name evidence="10" type="ORF">AQUSIP_25020</name>
</gene>
<dbReference type="SUPFAM" id="SSF53901">
    <property type="entry name" value="Thiolase-like"/>
    <property type="match status" value="1"/>
</dbReference>
<feature type="domain" description="PKS/mFAS DH" evidence="9">
    <location>
        <begin position="615"/>
        <end position="909"/>
    </location>
</feature>
<dbReference type="SMART" id="SM00825">
    <property type="entry name" value="PKS_KS"/>
    <property type="match status" value="1"/>
</dbReference>
<comment type="caution">
    <text evidence="6">Lacks conserved residue(s) required for the propagation of feature annotation.</text>
</comment>
<evidence type="ECO:0000313" key="11">
    <source>
        <dbReference type="Proteomes" id="UP000324194"/>
    </source>
</evidence>
<protein>
    <submittedName>
        <fullName evidence="10">Phthiocerol synthesis polyketide synthase type I PpsA</fullName>
    </submittedName>
</protein>
<dbReference type="KEGG" id="asip:AQUSIP_25020"/>
<evidence type="ECO:0000256" key="3">
    <source>
        <dbReference type="ARBA" id="ARBA00022553"/>
    </source>
</evidence>
<evidence type="ECO:0000259" key="9">
    <source>
        <dbReference type="PROSITE" id="PS52019"/>
    </source>
</evidence>
<keyword evidence="2" id="KW-0596">Phosphopantetheine</keyword>
<dbReference type="InterPro" id="IPR001031">
    <property type="entry name" value="Thioesterase"/>
</dbReference>
<dbReference type="PANTHER" id="PTHR43775">
    <property type="entry name" value="FATTY ACID SYNTHASE"/>
    <property type="match status" value="1"/>
</dbReference>
<dbReference type="InterPro" id="IPR016039">
    <property type="entry name" value="Thiolase-like"/>
</dbReference>
<keyword evidence="4" id="KW-0808">Transferase</keyword>
<evidence type="ECO:0000256" key="2">
    <source>
        <dbReference type="ARBA" id="ARBA00022450"/>
    </source>
</evidence>
<accession>A0A5E4PKV8</accession>
<dbReference type="Gene3D" id="1.10.1200.10">
    <property type="entry name" value="ACP-like"/>
    <property type="match status" value="1"/>
</dbReference>
<dbReference type="Pfam" id="PF14765">
    <property type="entry name" value="PS-DH"/>
    <property type="match status" value="1"/>
</dbReference>
<evidence type="ECO:0000256" key="1">
    <source>
        <dbReference type="ARBA" id="ARBA00005194"/>
    </source>
</evidence>
<dbReference type="PROSITE" id="PS52004">
    <property type="entry name" value="KS3_2"/>
    <property type="match status" value="1"/>
</dbReference>
<dbReference type="InterPro" id="IPR029058">
    <property type="entry name" value="AB_hydrolase_fold"/>
</dbReference>
<dbReference type="RefSeq" id="WP_148340567.1">
    <property type="nucleotide sequence ID" value="NZ_LR699120.1"/>
</dbReference>
<comment type="function">
    <text evidence="5">Involved in production of the polyketide antibiotic thailandamide.</text>
</comment>
<dbReference type="Pfam" id="PF00550">
    <property type="entry name" value="PP-binding"/>
    <property type="match status" value="1"/>
</dbReference>
<dbReference type="CDD" id="cd00833">
    <property type="entry name" value="PKS"/>
    <property type="match status" value="1"/>
</dbReference>
<sequence length="1300" mass="145920">MDEQITLQKALFTIKKLKQMILERQDKAARQPIAITGISCRFPQAPGKDAYWKLLCEGRNIISNMPESRWELLKGTHEAALRDSAYPYWGGFLPDISAFDAYFFGISPREAARMDPQHQLMLEVAYEAFEDAGLTIDKLAGSNTGVFSSLYVSQLMHMQQMDSEMDALYLPTGNAISIAANRLSYLFDLRGPSVIIDSACSSSMASLHLACLNLLSQSCDTAIVCGAKLNLLPYVNFVLTKAKMLSVDGQCKTFDAGANGYVQGEGVGAIILKPLDKAIRDNDRIYAVITGSAVNQDGKTNGLTAPNGLQQEALLKSAYEASGTDPQNISYVECHGTGTFLGDPIEIQALGEVVGRNRDINRPCWIGSVKTNIGHLEPAAGIASMIKVALALYHGQIPPHLNLSTPNPHIPFEKYRFKVPRKVEDWPRYGTHRIAGVSGFGFGGTNAHVVMREILPGEKPAFVSSALVRPELFTLSAKDQAALKQYVHAWRGFLEEHPALNLSQICYSLHTRRSHYFCRLAVSACSISDLAAALHLLCESDFNEMMVPDNVYLDLNRKKNQQGYLKGGMEEIPLTELASAYVSGANIDWHAFEKGRSFPHMDMPLYPWQHKDYWPPLINHHAERHAANSYPLQGKRLDSPLNTLQFEFIIDKNYMPDLQDTYNVVHAGYYMEIFAFIAGHIRQRPGFTIENHEFLSPLFMLNDASITIQVTVEQAGDDQYQYHFYSHTGTQKHWAHHAQGWIHFKTAVPPVIDDLDAIKNQSLFNETADSLYERITAMGMPAGESIRWTRKFWLGKNSILCEFSQPQSTVAKNGLFMLKIHPGVIDASIQPIFQLLPPELIKPYIASGVKKAVYHGIKSGPYYLLGILDHLNDNDARITANCYLINEGRQVIAEFEGMTLTQLDNRMQMERIVHAKEAHIKIDLAALPEAERKTYVMHFLVQQIAVIFSMPEQDVAVNQSLRDMGIDSLMAIVLMRTLEMGLGVNYAIQDLLEGPTIEEIAANVLNAVAGRSGVLEDKTVTQFAGRQTNPWIAYRQPQSEAKYRLFCFPYGGGGASIYRGWQENISRLIEVCPVQLPGRESRLDEMPIGNINTLVAVLAEQLRDELDRPFAFFGHSFGSLIAFELTRYLRKHKLPQPVHLFASAFPDPRTPTKSLDIILRQLQDINVNLFDCHQPGFISRLSDETLARVSAIFNENGIDEYGDSLMNKEITRVLLPIFSGDMGIVKSYQYYEDDALDIPITVFAGRKDTWVAYEDHLNWSDHTRQRCEIHAFDRGHLFIREEEIRSSMMHKISLALENAV</sequence>
<dbReference type="Gene3D" id="3.10.129.110">
    <property type="entry name" value="Polyketide synthase dehydratase"/>
    <property type="match status" value="1"/>
</dbReference>
<dbReference type="InterPro" id="IPR042104">
    <property type="entry name" value="PKS_dehydratase_sf"/>
</dbReference>
<dbReference type="Gene3D" id="3.40.50.1820">
    <property type="entry name" value="alpha/beta hydrolase"/>
    <property type="match status" value="1"/>
</dbReference>
<dbReference type="SUPFAM" id="SSF53474">
    <property type="entry name" value="alpha/beta-Hydrolases"/>
    <property type="match status" value="1"/>
</dbReference>
<reference evidence="10 11" key="1">
    <citation type="submission" date="2019-08" db="EMBL/GenBank/DDBJ databases">
        <authorList>
            <person name="Guy L."/>
        </authorList>
    </citation>
    <scope>NUCLEOTIDE SEQUENCE [LARGE SCALE GENOMIC DNA]</scope>
    <source>
        <strain evidence="10 11">SGT-108</strain>
    </source>
</reference>
<keyword evidence="11" id="KW-1185">Reference proteome</keyword>
<dbReference type="EMBL" id="LR699120">
    <property type="protein sequence ID" value="VVC77175.1"/>
    <property type="molecule type" value="Genomic_DNA"/>
</dbReference>
<dbReference type="InterPro" id="IPR036736">
    <property type="entry name" value="ACP-like_sf"/>
</dbReference>
<dbReference type="SUPFAM" id="SSF47336">
    <property type="entry name" value="ACP-like"/>
    <property type="match status" value="1"/>
</dbReference>
<dbReference type="Pfam" id="PF00109">
    <property type="entry name" value="ketoacyl-synt"/>
    <property type="match status" value="1"/>
</dbReference>
<evidence type="ECO:0000313" key="10">
    <source>
        <dbReference type="EMBL" id="VVC77175.1"/>
    </source>
</evidence>
<dbReference type="PROSITE" id="PS00606">
    <property type="entry name" value="KS3_1"/>
    <property type="match status" value="1"/>
</dbReference>
<dbReference type="PROSITE" id="PS50075">
    <property type="entry name" value="CARRIER"/>
    <property type="match status" value="1"/>
</dbReference>
<evidence type="ECO:0000259" key="8">
    <source>
        <dbReference type="PROSITE" id="PS52004"/>
    </source>
</evidence>
<keyword evidence="3" id="KW-0597">Phosphoprotein</keyword>
<dbReference type="UniPathway" id="UPA00094"/>
<dbReference type="Gene3D" id="3.40.47.10">
    <property type="match status" value="1"/>
</dbReference>
<dbReference type="Pfam" id="PF02801">
    <property type="entry name" value="Ketoacyl-synt_C"/>
    <property type="match status" value="1"/>
</dbReference>
<evidence type="ECO:0000256" key="4">
    <source>
        <dbReference type="ARBA" id="ARBA00022679"/>
    </source>
</evidence>
<dbReference type="InterPro" id="IPR049900">
    <property type="entry name" value="PKS_mFAS_DH"/>
</dbReference>
<dbReference type="InterPro" id="IPR050091">
    <property type="entry name" value="PKS_NRPS_Biosynth_Enz"/>
</dbReference>
<dbReference type="Proteomes" id="UP000324194">
    <property type="component" value="Chromosome 2"/>
</dbReference>
<feature type="region of interest" description="N-terminal hotdog fold" evidence="6">
    <location>
        <begin position="615"/>
        <end position="749"/>
    </location>
</feature>
<feature type="domain" description="Carrier" evidence="7">
    <location>
        <begin position="931"/>
        <end position="1008"/>
    </location>
</feature>
<evidence type="ECO:0000259" key="7">
    <source>
        <dbReference type="PROSITE" id="PS50075"/>
    </source>
</evidence>
<feature type="domain" description="Ketosynthase family 3 (KS3)" evidence="8">
    <location>
        <begin position="30"/>
        <end position="453"/>
    </location>
</feature>
<dbReference type="OrthoDB" id="9778690at2"/>
<dbReference type="GO" id="GO:0031177">
    <property type="term" value="F:phosphopantetheine binding"/>
    <property type="evidence" value="ECO:0007669"/>
    <property type="project" value="InterPro"/>
</dbReference>
<proteinExistence type="predicted"/>
<dbReference type="Pfam" id="PF00975">
    <property type="entry name" value="Thioesterase"/>
    <property type="match status" value="1"/>
</dbReference>
<evidence type="ECO:0000256" key="5">
    <source>
        <dbReference type="ARBA" id="ARBA00054155"/>
    </source>
</evidence>
<dbReference type="Gene3D" id="1.10.1240.100">
    <property type="match status" value="1"/>
</dbReference>